<sequence>MSVEALSTLPAETTTSVASSISLAPDALASNTVSTDYEIASFPGSAVSDDEEKPNARWHIYSNLAHKAAMDARNRPGILPPTCPPSDDATNAAAIFNGGKCPLNSKPVRGPYRAEEGRTASVGGKLLEKKAGFGPFFLDTVPVLLDPKPKAASKNPNRGSDSTL</sequence>
<evidence type="ECO:0000313" key="1">
    <source>
        <dbReference type="EMBL" id="GHJ87967.1"/>
    </source>
</evidence>
<keyword evidence="2" id="KW-1185">Reference proteome</keyword>
<comment type="caution">
    <text evidence="1">The sequence shown here is derived from an EMBL/GenBank/DDBJ whole genome shotgun (WGS) entry which is preliminary data.</text>
</comment>
<accession>A0A8H3TVM7</accession>
<evidence type="ECO:0000313" key="2">
    <source>
        <dbReference type="Proteomes" id="UP000620104"/>
    </source>
</evidence>
<reference evidence="1" key="1">
    <citation type="submission" date="2020-07" db="EMBL/GenBank/DDBJ databases">
        <title>Draft Genome Sequence of a Deep-Sea Yeast, Naganishia (Cryptococcus) liquefaciens strain N6.</title>
        <authorList>
            <person name="Han Y.W."/>
            <person name="Kajitani R."/>
            <person name="Morimoto H."/>
            <person name="Parhat M."/>
            <person name="Tsubouchi H."/>
            <person name="Bakenova O."/>
            <person name="Ogata M."/>
            <person name="Argunhan B."/>
            <person name="Aoki R."/>
            <person name="Kajiwara S."/>
            <person name="Itoh T."/>
            <person name="Iwasaki H."/>
        </authorList>
    </citation>
    <scope>NUCLEOTIDE SEQUENCE</scope>
    <source>
        <strain evidence="1">N6</strain>
    </source>
</reference>
<dbReference type="AlphaFoldDB" id="A0A8H3TVM7"/>
<proteinExistence type="predicted"/>
<organism evidence="1 2">
    <name type="scientific">Naganishia liquefaciens</name>
    <dbReference type="NCBI Taxonomy" id="104408"/>
    <lineage>
        <taxon>Eukaryota</taxon>
        <taxon>Fungi</taxon>
        <taxon>Dikarya</taxon>
        <taxon>Basidiomycota</taxon>
        <taxon>Agaricomycotina</taxon>
        <taxon>Tremellomycetes</taxon>
        <taxon>Filobasidiales</taxon>
        <taxon>Filobasidiaceae</taxon>
        <taxon>Naganishia</taxon>
    </lineage>
</organism>
<gene>
    <name evidence="1" type="ORF">NliqN6_4369</name>
</gene>
<dbReference type="EMBL" id="BLZA01000023">
    <property type="protein sequence ID" value="GHJ87967.1"/>
    <property type="molecule type" value="Genomic_DNA"/>
</dbReference>
<name>A0A8H3TVM7_9TREE</name>
<dbReference type="Proteomes" id="UP000620104">
    <property type="component" value="Unassembled WGS sequence"/>
</dbReference>
<protein>
    <submittedName>
        <fullName evidence="1">Uncharacterized protein</fullName>
    </submittedName>
</protein>